<keyword evidence="1 4" id="KW-0808">Transferase</keyword>
<accession>A0A6A0BGU7</accession>
<name>A0A6A0BGU7_9LACT</name>
<keyword evidence="5" id="KW-1185">Reference proteome</keyword>
<evidence type="ECO:0000259" key="2">
    <source>
        <dbReference type="Pfam" id="PF26334"/>
    </source>
</evidence>
<protein>
    <submittedName>
        <fullName evidence="4">Beta-1,6-galactofuranosyltransferase</fullName>
    </submittedName>
</protein>
<evidence type="ECO:0000313" key="4">
    <source>
        <dbReference type="EMBL" id="GFH43007.1"/>
    </source>
</evidence>
<evidence type="ECO:0000256" key="1">
    <source>
        <dbReference type="ARBA" id="ARBA00022679"/>
    </source>
</evidence>
<comment type="caution">
    <text evidence="4">The sequence shown here is derived from an EMBL/GenBank/DDBJ whole genome shotgun (WGS) entry which is preliminary data.</text>
</comment>
<organism evidence="4 5">
    <name type="scientific">Pseudolactococcus hodotermopsidis</name>
    <dbReference type="NCBI Taxonomy" id="2709157"/>
    <lineage>
        <taxon>Bacteria</taxon>
        <taxon>Bacillati</taxon>
        <taxon>Bacillota</taxon>
        <taxon>Bacilli</taxon>
        <taxon>Lactobacillales</taxon>
        <taxon>Streptococcaceae</taxon>
        <taxon>Pseudolactococcus</taxon>
    </lineage>
</organism>
<dbReference type="AlphaFoldDB" id="A0A6A0BGU7"/>
<feature type="domain" description="Glucosyltransferase 3-like N-terminal" evidence="2">
    <location>
        <begin position="2"/>
        <end position="145"/>
    </location>
</feature>
<dbReference type="Pfam" id="PF26334">
    <property type="entry name" value="Gtf3_N"/>
    <property type="match status" value="1"/>
</dbReference>
<feature type="domain" description="Glucosyltransferase 3-like C-terminal" evidence="3">
    <location>
        <begin position="168"/>
        <end position="330"/>
    </location>
</feature>
<gene>
    <name evidence="4" type="ORF">Hs30E_15580</name>
</gene>
<dbReference type="GO" id="GO:0016740">
    <property type="term" value="F:transferase activity"/>
    <property type="evidence" value="ECO:0007669"/>
    <property type="project" value="UniProtKB-KW"/>
</dbReference>
<evidence type="ECO:0000313" key="5">
    <source>
        <dbReference type="Proteomes" id="UP000480303"/>
    </source>
</evidence>
<dbReference type="EMBL" id="BLLI01000051">
    <property type="protein sequence ID" value="GFH43007.1"/>
    <property type="molecule type" value="Genomic_DNA"/>
</dbReference>
<proteinExistence type="predicted"/>
<dbReference type="Pfam" id="PF26337">
    <property type="entry name" value="Gtf3_C"/>
    <property type="match status" value="1"/>
</dbReference>
<sequence>MKKYITRIYGMAGTVEKADRDFADFAEEVGFENIPIHRYNDSKETDREMSSRIDGILGRIERGDMIVHQYPTWNSIRFEKRFLQKMRAWGAICGAMVHDIPNWVNGPSKWNSTFPEDHMMNFDFLIVHTKRMADEFRKRGYDKPIFENIFFDYASTMPINDMIFEKQVYTAGNPRKAKALLSWDNETKLLMYGNNPENFIEENMTGRNIIYKGSVPADELPREFTGGFGLVYYQDIPEEDNWSARYAGFNGPHKLSSYLAAGLPVIVESYMPSVDFIVKHKLGFVIDDISQVDDKIAGISEAQYKQMAKNTKKFAKLLRSGYFTKRVMSEIAAYPFTENTGDINVLRY</sequence>
<dbReference type="Proteomes" id="UP000480303">
    <property type="component" value="Unassembled WGS sequence"/>
</dbReference>
<dbReference type="InterPro" id="IPR058592">
    <property type="entry name" value="Gtf3_C"/>
</dbReference>
<dbReference type="Gene3D" id="3.40.50.2000">
    <property type="entry name" value="Glycogen Phosphorylase B"/>
    <property type="match status" value="2"/>
</dbReference>
<reference evidence="4 5" key="1">
    <citation type="submission" date="2020-02" db="EMBL/GenBank/DDBJ databases">
        <title>Draft genome sequence of Lactococcus sp. Hs30E4-3.</title>
        <authorList>
            <person name="Noda S."/>
            <person name="Yuki M."/>
            <person name="Ohkuma M."/>
        </authorList>
    </citation>
    <scope>NUCLEOTIDE SEQUENCE [LARGE SCALE GENOMIC DNA]</scope>
    <source>
        <strain evidence="4 5">Hs30E4-3</strain>
    </source>
</reference>
<dbReference type="PIRSF" id="PIRSF007023">
    <property type="entry name" value="UDP-Galf_transf"/>
    <property type="match status" value="1"/>
</dbReference>
<dbReference type="RefSeq" id="WP_172209449.1">
    <property type="nucleotide sequence ID" value="NZ_BLLI01000051.1"/>
</dbReference>
<dbReference type="SUPFAM" id="SSF53756">
    <property type="entry name" value="UDP-Glycosyltransferase/glycogen phosphorylase"/>
    <property type="match status" value="1"/>
</dbReference>
<evidence type="ECO:0000259" key="3">
    <source>
        <dbReference type="Pfam" id="PF26337"/>
    </source>
</evidence>
<dbReference type="InterPro" id="IPR058591">
    <property type="entry name" value="Gtf3_N"/>
</dbReference>